<reference evidence="1" key="1">
    <citation type="submission" date="2024-03" db="EMBL/GenBank/DDBJ databases">
        <authorList>
            <consortium name="ELIXIR-Norway"/>
            <consortium name="Elixir Norway"/>
        </authorList>
    </citation>
    <scope>NUCLEOTIDE SEQUENCE</scope>
</reference>
<evidence type="ECO:0008006" key="3">
    <source>
        <dbReference type="Google" id="ProtNLM"/>
    </source>
</evidence>
<dbReference type="EMBL" id="OZ023719">
    <property type="protein sequence ID" value="CAK9868561.1"/>
    <property type="molecule type" value="Genomic_DNA"/>
</dbReference>
<organism evidence="1 2">
    <name type="scientific">Sphagnum jensenii</name>
    <dbReference type="NCBI Taxonomy" id="128206"/>
    <lineage>
        <taxon>Eukaryota</taxon>
        <taxon>Viridiplantae</taxon>
        <taxon>Streptophyta</taxon>
        <taxon>Embryophyta</taxon>
        <taxon>Bryophyta</taxon>
        <taxon>Sphagnophytina</taxon>
        <taxon>Sphagnopsida</taxon>
        <taxon>Sphagnales</taxon>
        <taxon>Sphagnaceae</taxon>
        <taxon>Sphagnum</taxon>
    </lineage>
</organism>
<evidence type="ECO:0000313" key="1">
    <source>
        <dbReference type="EMBL" id="CAK9868561.1"/>
    </source>
</evidence>
<keyword evidence="2" id="KW-1185">Reference proteome</keyword>
<name>A0ABP1B0Z7_9BRYO</name>
<gene>
    <name evidence="1" type="ORF">CSSPJE1EN2_LOCUS11520</name>
</gene>
<dbReference type="Proteomes" id="UP001497522">
    <property type="component" value="Chromosome 18"/>
</dbReference>
<protein>
    <recommendedName>
        <fullName evidence="3">Histidine kinase/HSP90-like ATPase domain-containing protein</fullName>
    </recommendedName>
</protein>
<evidence type="ECO:0000313" key="2">
    <source>
        <dbReference type="Proteomes" id="UP001497522"/>
    </source>
</evidence>
<accession>A0ABP1B0Z7</accession>
<proteinExistence type="predicted"/>
<sequence>MRQSKYNACLAAHALIADALHRCMTFSAETCITITCREVPESYSSPAAFRFSVADTGPGIQADRFQDYFPQYSKPCFSALHPSAEQWSSEVTWGEN</sequence>